<evidence type="ECO:0000256" key="1">
    <source>
        <dbReference type="ARBA" id="ARBA00004167"/>
    </source>
</evidence>
<gene>
    <name evidence="7" type="ORF">EDD18DRAFT_758278</name>
</gene>
<keyword evidence="3 6" id="KW-1133">Transmembrane helix</keyword>
<accession>A0AA39UDQ4</accession>
<organism evidence="7 8">
    <name type="scientific">Armillaria luteobubalina</name>
    <dbReference type="NCBI Taxonomy" id="153913"/>
    <lineage>
        <taxon>Eukaryota</taxon>
        <taxon>Fungi</taxon>
        <taxon>Dikarya</taxon>
        <taxon>Basidiomycota</taxon>
        <taxon>Agaricomycotina</taxon>
        <taxon>Agaricomycetes</taxon>
        <taxon>Agaricomycetidae</taxon>
        <taxon>Agaricales</taxon>
        <taxon>Marasmiineae</taxon>
        <taxon>Physalacriaceae</taxon>
        <taxon>Armillaria</taxon>
    </lineage>
</organism>
<evidence type="ECO:0000256" key="5">
    <source>
        <dbReference type="SAM" id="MobiDB-lite"/>
    </source>
</evidence>
<dbReference type="PANTHER" id="PTHR15549">
    <property type="entry name" value="PAIRED IMMUNOGLOBULIN-LIKE TYPE 2 RECEPTOR"/>
    <property type="match status" value="1"/>
</dbReference>
<evidence type="ECO:0000256" key="3">
    <source>
        <dbReference type="ARBA" id="ARBA00022989"/>
    </source>
</evidence>
<keyword evidence="4 6" id="KW-0472">Membrane</keyword>
<evidence type="ECO:0000256" key="6">
    <source>
        <dbReference type="SAM" id="Phobius"/>
    </source>
</evidence>
<keyword evidence="2 6" id="KW-0812">Transmembrane</keyword>
<comment type="caution">
    <text evidence="7">The sequence shown here is derived from an EMBL/GenBank/DDBJ whole genome shotgun (WGS) entry which is preliminary data.</text>
</comment>
<dbReference type="Proteomes" id="UP001175228">
    <property type="component" value="Unassembled WGS sequence"/>
</dbReference>
<evidence type="ECO:0000313" key="7">
    <source>
        <dbReference type="EMBL" id="KAK0482983.1"/>
    </source>
</evidence>
<dbReference type="GO" id="GO:0016020">
    <property type="term" value="C:membrane"/>
    <property type="evidence" value="ECO:0007669"/>
    <property type="project" value="UniProtKB-SubCell"/>
</dbReference>
<proteinExistence type="predicted"/>
<name>A0AA39UDQ4_9AGAR</name>
<sequence length="169" mass="17846">MVRFAERASDTIGGLSTGAIVGIAVGPAVGVIVLIIIGILLFCYIRKRRQARKASSPAGRYKELILTDGGPGVTSPPPDWIVTPFSHESTPASPRPMSAYAHPSPSLSGQGTYVGVSESAVDRILSPPPSYPVDTPDSGGIMSVTERRSPTNRDEKKRESRLTASSMSP</sequence>
<evidence type="ECO:0000256" key="4">
    <source>
        <dbReference type="ARBA" id="ARBA00023136"/>
    </source>
</evidence>
<dbReference type="GO" id="GO:0071944">
    <property type="term" value="C:cell periphery"/>
    <property type="evidence" value="ECO:0007669"/>
    <property type="project" value="UniProtKB-ARBA"/>
</dbReference>
<keyword evidence="8" id="KW-1185">Reference proteome</keyword>
<protein>
    <submittedName>
        <fullName evidence="7">Uncharacterized protein</fullName>
    </submittedName>
</protein>
<feature type="transmembrane region" description="Helical" evidence="6">
    <location>
        <begin position="20"/>
        <end position="45"/>
    </location>
</feature>
<comment type="subcellular location">
    <subcellularLocation>
        <location evidence="1">Membrane</location>
        <topology evidence="1">Single-pass membrane protein</topology>
    </subcellularLocation>
</comment>
<feature type="compositionally biased region" description="Basic and acidic residues" evidence="5">
    <location>
        <begin position="145"/>
        <end position="161"/>
    </location>
</feature>
<dbReference type="AlphaFoldDB" id="A0AA39UDQ4"/>
<evidence type="ECO:0000256" key="2">
    <source>
        <dbReference type="ARBA" id="ARBA00022692"/>
    </source>
</evidence>
<dbReference type="EMBL" id="JAUEPU010000062">
    <property type="protein sequence ID" value="KAK0482983.1"/>
    <property type="molecule type" value="Genomic_DNA"/>
</dbReference>
<dbReference type="InterPro" id="IPR051694">
    <property type="entry name" value="Immunoregulatory_rcpt-like"/>
</dbReference>
<reference evidence="7" key="1">
    <citation type="submission" date="2023-06" db="EMBL/GenBank/DDBJ databases">
        <authorList>
            <consortium name="Lawrence Berkeley National Laboratory"/>
            <person name="Ahrendt S."/>
            <person name="Sahu N."/>
            <person name="Indic B."/>
            <person name="Wong-Bajracharya J."/>
            <person name="Merenyi Z."/>
            <person name="Ke H.-M."/>
            <person name="Monk M."/>
            <person name="Kocsube S."/>
            <person name="Drula E."/>
            <person name="Lipzen A."/>
            <person name="Balint B."/>
            <person name="Henrissat B."/>
            <person name="Andreopoulos B."/>
            <person name="Martin F.M."/>
            <person name="Harder C.B."/>
            <person name="Rigling D."/>
            <person name="Ford K.L."/>
            <person name="Foster G.D."/>
            <person name="Pangilinan J."/>
            <person name="Papanicolaou A."/>
            <person name="Barry K."/>
            <person name="LaButti K."/>
            <person name="Viragh M."/>
            <person name="Koriabine M."/>
            <person name="Yan M."/>
            <person name="Riley R."/>
            <person name="Champramary S."/>
            <person name="Plett K.L."/>
            <person name="Tsai I.J."/>
            <person name="Slot J."/>
            <person name="Sipos G."/>
            <person name="Plett J."/>
            <person name="Nagy L.G."/>
            <person name="Grigoriev I.V."/>
        </authorList>
    </citation>
    <scope>NUCLEOTIDE SEQUENCE</scope>
    <source>
        <strain evidence="7">HWK02</strain>
    </source>
</reference>
<evidence type="ECO:0000313" key="8">
    <source>
        <dbReference type="Proteomes" id="UP001175228"/>
    </source>
</evidence>
<feature type="region of interest" description="Disordered" evidence="5">
    <location>
        <begin position="68"/>
        <end position="169"/>
    </location>
</feature>